<reference evidence="1 2" key="1">
    <citation type="journal article" date="2012" name="Genome Biol.">
        <title>Sequencing three crocodilian genomes to illuminate the evolution of archosaurs and amniotes.</title>
        <authorList>
            <person name="St John J.A."/>
            <person name="Braun E.L."/>
            <person name="Isberg S.R."/>
            <person name="Miles L.G."/>
            <person name="Chong A.Y."/>
            <person name="Gongora J."/>
            <person name="Dalzell P."/>
            <person name="Moran C."/>
            <person name="Bed'hom B."/>
            <person name="Abzhanov A."/>
            <person name="Burgess S.C."/>
            <person name="Cooksey A.M."/>
            <person name="Castoe T.A."/>
            <person name="Crawford N.G."/>
            <person name="Densmore L.D."/>
            <person name="Drew J.C."/>
            <person name="Edwards S.V."/>
            <person name="Faircloth B.C."/>
            <person name="Fujita M.K."/>
            <person name="Greenwold M.J."/>
            <person name="Hoffmann F.G."/>
            <person name="Howard J.M."/>
            <person name="Iguchi T."/>
            <person name="Janes D.E."/>
            <person name="Khan S.Y."/>
            <person name="Kohno S."/>
            <person name="de Koning A.J."/>
            <person name="Lance S.L."/>
            <person name="McCarthy F.M."/>
            <person name="McCormack J.E."/>
            <person name="Merchant M.E."/>
            <person name="Peterson D.G."/>
            <person name="Pollock D.D."/>
            <person name="Pourmand N."/>
            <person name="Raney B.J."/>
            <person name="Roessler K.A."/>
            <person name="Sanford J.R."/>
            <person name="Sawyer R.H."/>
            <person name="Schmidt C.J."/>
            <person name="Triplett E.W."/>
            <person name="Tuberville T.D."/>
            <person name="Venegas-Anaya M."/>
            <person name="Howard J.T."/>
            <person name="Jarvis E.D."/>
            <person name="Guillette L.J.Jr."/>
            <person name="Glenn T.C."/>
            <person name="Green R.E."/>
            <person name="Ray D.A."/>
        </authorList>
    </citation>
    <scope>NUCLEOTIDE SEQUENCE [LARGE SCALE GENOMIC DNA]</scope>
    <source>
        <strain evidence="1">KSC_2009_1</strain>
    </source>
</reference>
<protein>
    <submittedName>
        <fullName evidence="1">Uncharacterized protein</fullName>
    </submittedName>
</protein>
<dbReference type="Proteomes" id="UP000050525">
    <property type="component" value="Unassembled WGS sequence"/>
</dbReference>
<evidence type="ECO:0000313" key="2">
    <source>
        <dbReference type="Proteomes" id="UP000050525"/>
    </source>
</evidence>
<gene>
    <name evidence="1" type="ORF">Y1Q_0021840</name>
</gene>
<dbReference type="EMBL" id="AKHW03000533">
    <property type="protein sequence ID" value="KYO46325.1"/>
    <property type="molecule type" value="Genomic_DNA"/>
</dbReference>
<keyword evidence="2" id="KW-1185">Reference proteome</keyword>
<organism evidence="1 2">
    <name type="scientific">Alligator mississippiensis</name>
    <name type="common">American alligator</name>
    <dbReference type="NCBI Taxonomy" id="8496"/>
    <lineage>
        <taxon>Eukaryota</taxon>
        <taxon>Metazoa</taxon>
        <taxon>Chordata</taxon>
        <taxon>Craniata</taxon>
        <taxon>Vertebrata</taxon>
        <taxon>Euteleostomi</taxon>
        <taxon>Archelosauria</taxon>
        <taxon>Archosauria</taxon>
        <taxon>Crocodylia</taxon>
        <taxon>Alligatoridae</taxon>
        <taxon>Alligatorinae</taxon>
        <taxon>Alligator</taxon>
    </lineage>
</organism>
<sequence length="94" mass="10897">MQHKIQHPNLPQVSQLGQSYCCTHWTCGNLQTSPPRAQSTLWRKERRIKCSYFLHDLRFALKPPIMGVRLSVKKFLLTYQSIIAMGMKSFSSTN</sequence>
<proteinExistence type="predicted"/>
<comment type="caution">
    <text evidence="1">The sequence shown here is derived from an EMBL/GenBank/DDBJ whole genome shotgun (WGS) entry which is preliminary data.</text>
</comment>
<accession>A0A151PC34</accession>
<evidence type="ECO:0000313" key="1">
    <source>
        <dbReference type="EMBL" id="KYO46325.1"/>
    </source>
</evidence>
<name>A0A151PC34_ALLMI</name>
<dbReference type="AlphaFoldDB" id="A0A151PC34"/>